<protein>
    <submittedName>
        <fullName evidence="3">Uncharacterized protein LOC103343539</fullName>
    </submittedName>
</protein>
<dbReference type="InterPro" id="IPR036047">
    <property type="entry name" value="F-box-like_dom_sf"/>
</dbReference>
<sequence length="385" mass="44425">MGDADTIIRNKWVIRSSNSNSNSSSKWSEHVPDDILQSILQRLCILHYVRCGSVCRSWRDFVVRARCRPAPELPWLFSHHRRTFLTSDGEEKRYKLNLPTDDEYDAYVGSIEGWLMRVDWTGSIITLLNPISGGRVMLPRCKHEVTAPFIRKVVASSVPTTRSPSCTVVACLSTGVERTTLAVCRPTDKSWTRIDEGLSFEDIQFIDEKLYAATKNPSQFLIVFQFATNNHDHHQQIQYRAKRLVVLEDPGPDRERFEHIFTIKKSHLSLATDLSTSKELLMITFPDNYTEELLVFSPNYAEAFQVFKLEFNNNAAANNGSPPPRWVEIVGFRDRILFLCQRCNEFYDATLADTNDLHHIYMRHCIIIGLGLFSLRTFWFTPNPW</sequence>
<evidence type="ECO:0000313" key="3">
    <source>
        <dbReference type="RefSeq" id="XP_016652565.1"/>
    </source>
</evidence>
<reference evidence="3" key="2">
    <citation type="submission" date="2025-08" db="UniProtKB">
        <authorList>
            <consortium name="RefSeq"/>
        </authorList>
    </citation>
    <scope>IDENTIFICATION</scope>
</reference>
<accession>A0ABM1LYT8</accession>
<name>A0ABM1LYT8_PRUMU</name>
<feature type="domain" description="F-box" evidence="1">
    <location>
        <begin position="31"/>
        <end position="70"/>
    </location>
</feature>
<gene>
    <name evidence="3" type="primary">LOC103343539</name>
</gene>
<reference evidence="2" key="1">
    <citation type="journal article" date="2012" name="Nat. Commun.">
        <title>The genome of Prunus mume.</title>
        <authorList>
            <person name="Zhang Q."/>
            <person name="Chen W."/>
            <person name="Sun L."/>
            <person name="Zhao F."/>
            <person name="Huang B."/>
            <person name="Yang W."/>
            <person name="Tao Y."/>
            <person name="Wang J."/>
            <person name="Yuan Z."/>
            <person name="Fan G."/>
            <person name="Xing Z."/>
            <person name="Han C."/>
            <person name="Pan H."/>
            <person name="Zhong X."/>
            <person name="Shi W."/>
            <person name="Liang X."/>
            <person name="Du D."/>
            <person name="Sun F."/>
            <person name="Xu Z."/>
            <person name="Hao R."/>
            <person name="Lv T."/>
            <person name="Lv Y."/>
            <person name="Zheng Z."/>
            <person name="Sun M."/>
            <person name="Luo L."/>
            <person name="Cai M."/>
            <person name="Gao Y."/>
            <person name="Wang J."/>
            <person name="Yin Y."/>
            <person name="Xu X."/>
            <person name="Cheng T."/>
            <person name="Wang J."/>
        </authorList>
    </citation>
    <scope>NUCLEOTIDE SEQUENCE [LARGE SCALE GENOMIC DNA]</scope>
</reference>
<evidence type="ECO:0000259" key="1">
    <source>
        <dbReference type="SMART" id="SM00256"/>
    </source>
</evidence>
<organism evidence="2 3">
    <name type="scientific">Prunus mume</name>
    <name type="common">Japanese apricot</name>
    <name type="synonym">Armeniaca mume</name>
    <dbReference type="NCBI Taxonomy" id="102107"/>
    <lineage>
        <taxon>Eukaryota</taxon>
        <taxon>Viridiplantae</taxon>
        <taxon>Streptophyta</taxon>
        <taxon>Embryophyta</taxon>
        <taxon>Tracheophyta</taxon>
        <taxon>Spermatophyta</taxon>
        <taxon>Magnoliopsida</taxon>
        <taxon>eudicotyledons</taxon>
        <taxon>Gunneridae</taxon>
        <taxon>Pentapetalae</taxon>
        <taxon>rosids</taxon>
        <taxon>fabids</taxon>
        <taxon>Rosales</taxon>
        <taxon>Rosaceae</taxon>
        <taxon>Amygdaloideae</taxon>
        <taxon>Amygdaleae</taxon>
        <taxon>Prunus</taxon>
    </lineage>
</organism>
<dbReference type="Pfam" id="PF00646">
    <property type="entry name" value="F-box"/>
    <property type="match status" value="1"/>
</dbReference>
<proteinExistence type="predicted"/>
<dbReference type="SUPFAM" id="SSF81383">
    <property type="entry name" value="F-box domain"/>
    <property type="match status" value="1"/>
</dbReference>
<dbReference type="Proteomes" id="UP000694861">
    <property type="component" value="Unplaced"/>
</dbReference>
<dbReference type="GeneID" id="103343539"/>
<keyword evidence="2" id="KW-1185">Reference proteome</keyword>
<dbReference type="SMART" id="SM00256">
    <property type="entry name" value="FBOX"/>
    <property type="match status" value="1"/>
</dbReference>
<dbReference type="PANTHER" id="PTHR33110:SF140">
    <property type="entry name" value="F-BOX DOMAIN-CONTAINING PROTEIN"/>
    <property type="match status" value="1"/>
</dbReference>
<dbReference type="InterPro" id="IPR005174">
    <property type="entry name" value="KIB1-4_b-propeller"/>
</dbReference>
<dbReference type="CDD" id="cd09917">
    <property type="entry name" value="F-box_SF"/>
    <property type="match status" value="1"/>
</dbReference>
<dbReference type="Gene3D" id="1.20.1280.50">
    <property type="match status" value="1"/>
</dbReference>
<dbReference type="Pfam" id="PF03478">
    <property type="entry name" value="Beta-prop_KIB1-4"/>
    <property type="match status" value="1"/>
</dbReference>
<dbReference type="RefSeq" id="XP_016652565.1">
    <property type="nucleotide sequence ID" value="XM_016797079.1"/>
</dbReference>
<evidence type="ECO:0000313" key="2">
    <source>
        <dbReference type="Proteomes" id="UP000694861"/>
    </source>
</evidence>
<dbReference type="InterPro" id="IPR001810">
    <property type="entry name" value="F-box_dom"/>
</dbReference>
<dbReference type="PANTHER" id="PTHR33110">
    <property type="entry name" value="F-BOX/KELCH-REPEAT PROTEIN-RELATED"/>
    <property type="match status" value="1"/>
</dbReference>